<keyword evidence="2" id="KW-1185">Reference proteome</keyword>
<dbReference type="EMBL" id="JAUQTB010000001">
    <property type="protein sequence ID" value="MDO7905334.1"/>
    <property type="molecule type" value="Genomic_DNA"/>
</dbReference>
<name>A0ABT9C9J8_9BACL</name>
<proteinExistence type="predicted"/>
<sequence>MLRDKIKSTQELIQQAKEAQQLQDRHRRSEEFGQFVQEKLPPLVKEVKAIRMVEKKYPGQWHLSQVNETIQGLKELMQNIRNEPRSKFGQSVRSFEPLQREAKAQWPAIAKGQHQESRKALEVFRRIHNETSTIDNLLQTFTNIEKTWPLSEQNLKQYQNVLEEAKQFIASLGASPRIQHFLEKMAAGSATLDDLNDEVLQWIRAQHLTSNVFMTFK</sequence>
<accession>A0ABT9C9J8</accession>
<dbReference type="RefSeq" id="WP_305022505.1">
    <property type="nucleotide sequence ID" value="NZ_JAUQTB010000001.1"/>
</dbReference>
<comment type="caution">
    <text evidence="1">The sequence shown here is derived from an EMBL/GenBank/DDBJ whole genome shotgun (WGS) entry which is preliminary data.</text>
</comment>
<reference evidence="1 2" key="1">
    <citation type="submission" date="2023-07" db="EMBL/GenBank/DDBJ databases">
        <title>Paenibacillus sp. JX-17 nov. isolated from soil.</title>
        <authorList>
            <person name="Wan Y."/>
            <person name="Liu B."/>
        </authorList>
    </citation>
    <scope>NUCLEOTIDE SEQUENCE [LARGE SCALE GENOMIC DNA]</scope>
    <source>
        <strain evidence="1 2">JX-17</strain>
    </source>
</reference>
<dbReference type="Proteomes" id="UP001240171">
    <property type="component" value="Unassembled WGS sequence"/>
</dbReference>
<evidence type="ECO:0000313" key="2">
    <source>
        <dbReference type="Proteomes" id="UP001240171"/>
    </source>
</evidence>
<gene>
    <name evidence="1" type="ORF">Q5741_02770</name>
</gene>
<organism evidence="1 2">
    <name type="scientific">Paenibacillus lacisoli</name>
    <dbReference type="NCBI Taxonomy" id="3064525"/>
    <lineage>
        <taxon>Bacteria</taxon>
        <taxon>Bacillati</taxon>
        <taxon>Bacillota</taxon>
        <taxon>Bacilli</taxon>
        <taxon>Bacillales</taxon>
        <taxon>Paenibacillaceae</taxon>
        <taxon>Paenibacillus</taxon>
    </lineage>
</organism>
<evidence type="ECO:0000313" key="1">
    <source>
        <dbReference type="EMBL" id="MDO7905334.1"/>
    </source>
</evidence>
<protein>
    <submittedName>
        <fullName evidence="1">Uncharacterized protein</fullName>
    </submittedName>
</protein>